<dbReference type="EC" id="2.7.13.3" evidence="3"/>
<dbReference type="Proteomes" id="UP001500843">
    <property type="component" value="Unassembled WGS sequence"/>
</dbReference>
<dbReference type="PANTHER" id="PTHR45436">
    <property type="entry name" value="SENSOR HISTIDINE KINASE YKOH"/>
    <property type="match status" value="1"/>
</dbReference>
<evidence type="ECO:0000313" key="15">
    <source>
        <dbReference type="Proteomes" id="UP001500843"/>
    </source>
</evidence>
<gene>
    <name evidence="14" type="ORF">GCM10023198_08750</name>
</gene>
<dbReference type="InterPro" id="IPR003660">
    <property type="entry name" value="HAMP_dom"/>
</dbReference>
<keyword evidence="9" id="KW-0902">Two-component regulatory system</keyword>
<evidence type="ECO:0000256" key="3">
    <source>
        <dbReference type="ARBA" id="ARBA00012438"/>
    </source>
</evidence>
<evidence type="ECO:0000256" key="11">
    <source>
        <dbReference type="SAM" id="Phobius"/>
    </source>
</evidence>
<dbReference type="SMART" id="SM00304">
    <property type="entry name" value="HAMP"/>
    <property type="match status" value="1"/>
</dbReference>
<sequence length="1388" mass="146108">MFRRLGVRGKVLATLVTPAIVLVIAAAYIIGLSVVDAMRAQQTSDLVAALEYQDAAGTTFAQERAYNIVAMIDDTERGVAARTALLQGVPAMEDDGVTQAKNKDGSPKWAADAAQAQTIKALDERDDALLDIDISMLDQRVKTAVAETIEDRAAITDVQKKVADGRLTEQAATEAYGGYIDGALEVMDAIADTSEDRELGIRLEAYHSMDQLMLTSTYERPVVALALGIFFNHPQGEEAARTMSLRGADLVNLGDRQWDETQDLYDRIPGDYQAPVMDGVYGTVRGSVARGDLSAIQPAQVAAFEGESTKWVEEGRIVRDAVREDASEFAQEQADVAANRAYLTGGIAIAALGFSIITALVIARRLVSPLRRLTQAAGVVRDRLPTLVEQVSVPGQGPSIDLDPITVESSDEIGQLAAAFNDVNRTTIDVAREQAALRGSIAEMFVNVARRDQVLLNRQLAFLDDLERSEEDPSTLSNLFRLDHLATRMRRNAESLLVLAGIDSGRRVRQPMPVSDVIRTASSEIELYDRVRLNLVVDPMMLGHNALNAAHLLAEILENATMFSEPHTPVEVTTARDEQFVTVVVRDHGLGMNPDEVAEANRKVLSHAASDAVGAQRLGLYVVGRLSDRLGALVEFGVGEGGTGTEVTVRFPAVLFMPDNAMPLPMPTDPLEANTQAAASQFNGGLAAGPGTGAMRGAGAPTNGFGSPAITAASPATTSVPQQSGMPVPTGTSQIAAAAFAAQPAPAAQQVDLNALTDGTTALGLARRRSSTAAHPAAETTPTGSIVLPEIQTPSLPQEYQGDDNAWAPPSNVSEGRSLPSRQRAPQPEEPVAPIFEDTTPAAVDVDQRSALFSSFRSLNTIDPVAGGGTQSLQLDPVTQDPAALPGMSDTDVMRFPAGGGDRAQHAPAPAQSFGGPQEGYGAPMRGDGGQSESFGADAPEGPDSSFEALPAFEELMADLPSRRSTGSGTQQGAKPAQQKRGLFGRRPGQPATGELRAYQPQERPASRPIQTVSGPVAGAPSFGAPSFGAPSAPSAPSVETQSFQAQGFQAPAGPPQDFQVPSGLQDFQAPSDPPQGAPAPQPPRPMTGAFPTQAPAQSQQAPAPAQPLADPTYQRGYEEGYQRAVRESLTSAMPAVQSAPAGGTVPAPIAAPAPVQGSNPFIDAAPRAAAPAPAPAPEQVPTSFASSPATQAVPMATAQQPFAAPAREFSEPYPTGAVYDPTYGSPAPLAKRAAGTDGDGKDPLDPEYVRDSVEARSEWTASAVLYEEMTSLLRRGAYQEDDVKENDSYRPAAVNTEVVGGGLTRRTRGASGTGADPTVERLSARIDRDPEQLRSRLSAFQSATARGRSESMDEGESEHENGKKVAGDSTWAPSTVNHVPDSAPQSR</sequence>
<comment type="subcellular location">
    <subcellularLocation>
        <location evidence="2">Membrane</location>
    </subcellularLocation>
</comment>
<dbReference type="Pfam" id="PF02518">
    <property type="entry name" value="HATPase_c"/>
    <property type="match status" value="1"/>
</dbReference>
<evidence type="ECO:0000313" key="14">
    <source>
        <dbReference type="EMBL" id="GAA4692043.1"/>
    </source>
</evidence>
<keyword evidence="8 11" id="KW-1133">Transmembrane helix</keyword>
<keyword evidence="15" id="KW-1185">Reference proteome</keyword>
<evidence type="ECO:0000256" key="4">
    <source>
        <dbReference type="ARBA" id="ARBA00022553"/>
    </source>
</evidence>
<feature type="compositionally biased region" description="Basic and acidic residues" evidence="10">
    <location>
        <begin position="1239"/>
        <end position="1248"/>
    </location>
</feature>
<dbReference type="PROSITE" id="PS50109">
    <property type="entry name" value="HIS_KIN"/>
    <property type="match status" value="1"/>
</dbReference>
<evidence type="ECO:0000259" key="13">
    <source>
        <dbReference type="PROSITE" id="PS50885"/>
    </source>
</evidence>
<comment type="caution">
    <text evidence="14">The sequence shown here is derived from an EMBL/GenBank/DDBJ whole genome shotgun (WGS) entry which is preliminary data.</text>
</comment>
<dbReference type="CDD" id="cd06225">
    <property type="entry name" value="HAMP"/>
    <property type="match status" value="1"/>
</dbReference>
<dbReference type="PROSITE" id="PS50885">
    <property type="entry name" value="HAMP"/>
    <property type="match status" value="1"/>
</dbReference>
<dbReference type="InterPro" id="IPR003594">
    <property type="entry name" value="HATPase_dom"/>
</dbReference>
<feature type="region of interest" description="Disordered" evidence="10">
    <location>
        <begin position="697"/>
        <end position="730"/>
    </location>
</feature>
<dbReference type="Pfam" id="PF08376">
    <property type="entry name" value="NIT"/>
    <property type="match status" value="1"/>
</dbReference>
<evidence type="ECO:0000256" key="8">
    <source>
        <dbReference type="ARBA" id="ARBA00022989"/>
    </source>
</evidence>
<feature type="region of interest" description="Disordered" evidence="10">
    <location>
        <begin position="1159"/>
        <end position="1248"/>
    </location>
</feature>
<dbReference type="InterPro" id="IPR013587">
    <property type="entry name" value="Nitrate/nitrite_sensing"/>
</dbReference>
<dbReference type="Gene3D" id="6.10.340.10">
    <property type="match status" value="1"/>
</dbReference>
<feature type="compositionally biased region" description="Pro residues" evidence="10">
    <location>
        <begin position="1072"/>
        <end position="1086"/>
    </location>
</feature>
<feature type="compositionally biased region" description="Polar residues" evidence="10">
    <location>
        <begin position="1181"/>
        <end position="1191"/>
    </location>
</feature>
<keyword evidence="4" id="KW-0597">Phosphoprotein</keyword>
<dbReference type="Gene3D" id="3.30.565.10">
    <property type="entry name" value="Histidine kinase-like ATPase, C-terminal domain"/>
    <property type="match status" value="1"/>
</dbReference>
<dbReference type="Pfam" id="PF00672">
    <property type="entry name" value="HAMP"/>
    <property type="match status" value="1"/>
</dbReference>
<organism evidence="14 15">
    <name type="scientific">Promicromonospora umidemergens</name>
    <dbReference type="NCBI Taxonomy" id="629679"/>
    <lineage>
        <taxon>Bacteria</taxon>
        <taxon>Bacillati</taxon>
        <taxon>Actinomycetota</taxon>
        <taxon>Actinomycetes</taxon>
        <taxon>Micrococcales</taxon>
        <taxon>Promicromonosporaceae</taxon>
        <taxon>Promicromonospora</taxon>
    </lineage>
</organism>
<feature type="compositionally biased region" description="Basic and acidic residues" evidence="10">
    <location>
        <begin position="1319"/>
        <end position="1335"/>
    </location>
</feature>
<dbReference type="InterPro" id="IPR036890">
    <property type="entry name" value="HATPase_C_sf"/>
</dbReference>
<dbReference type="InterPro" id="IPR050428">
    <property type="entry name" value="TCS_sensor_his_kinase"/>
</dbReference>
<keyword evidence="5" id="KW-0808">Transferase</keyword>
<keyword evidence="7" id="KW-0418">Kinase</keyword>
<evidence type="ECO:0000256" key="1">
    <source>
        <dbReference type="ARBA" id="ARBA00000085"/>
    </source>
</evidence>
<protein>
    <recommendedName>
        <fullName evidence="3">histidine kinase</fullName>
        <ecNumber evidence="3">2.7.13.3</ecNumber>
    </recommendedName>
</protein>
<feature type="compositionally biased region" description="Polar residues" evidence="10">
    <location>
        <begin position="1039"/>
        <end position="1048"/>
    </location>
</feature>
<feature type="compositionally biased region" description="Low complexity" evidence="10">
    <location>
        <begin position="772"/>
        <end position="783"/>
    </location>
</feature>
<proteinExistence type="predicted"/>
<feature type="region of interest" description="Disordered" evidence="10">
    <location>
        <begin position="767"/>
        <end position="828"/>
    </location>
</feature>
<comment type="catalytic activity">
    <reaction evidence="1">
        <text>ATP + protein L-histidine = ADP + protein N-phospho-L-histidine.</text>
        <dbReference type="EC" id="2.7.13.3"/>
    </reaction>
</comment>
<evidence type="ECO:0000256" key="7">
    <source>
        <dbReference type="ARBA" id="ARBA00022777"/>
    </source>
</evidence>
<evidence type="ECO:0000256" key="5">
    <source>
        <dbReference type="ARBA" id="ARBA00022679"/>
    </source>
</evidence>
<dbReference type="InterPro" id="IPR005467">
    <property type="entry name" value="His_kinase_dom"/>
</dbReference>
<evidence type="ECO:0000256" key="9">
    <source>
        <dbReference type="ARBA" id="ARBA00023012"/>
    </source>
</evidence>
<dbReference type="SUPFAM" id="SSF55874">
    <property type="entry name" value="ATPase domain of HSP90 chaperone/DNA topoisomerase II/histidine kinase"/>
    <property type="match status" value="1"/>
</dbReference>
<feature type="compositionally biased region" description="Low complexity" evidence="10">
    <location>
        <begin position="1018"/>
        <end position="1038"/>
    </location>
</feature>
<feature type="domain" description="HAMP" evidence="13">
    <location>
        <begin position="364"/>
        <end position="432"/>
    </location>
</feature>
<evidence type="ECO:0000259" key="12">
    <source>
        <dbReference type="PROSITE" id="PS50109"/>
    </source>
</evidence>
<reference evidence="15" key="1">
    <citation type="journal article" date="2019" name="Int. J. Syst. Evol. Microbiol.">
        <title>The Global Catalogue of Microorganisms (GCM) 10K type strain sequencing project: providing services to taxonomists for standard genome sequencing and annotation.</title>
        <authorList>
            <consortium name="The Broad Institute Genomics Platform"/>
            <consortium name="The Broad Institute Genome Sequencing Center for Infectious Disease"/>
            <person name="Wu L."/>
            <person name="Ma J."/>
        </authorList>
    </citation>
    <scope>NUCLEOTIDE SEQUENCE [LARGE SCALE GENOMIC DNA]</scope>
    <source>
        <strain evidence="15">JCM 17975</strain>
    </source>
</reference>
<dbReference type="RefSeq" id="WP_253877824.1">
    <property type="nucleotide sequence ID" value="NZ_BAABHM010000005.1"/>
</dbReference>
<dbReference type="EMBL" id="BAABHM010000005">
    <property type="protein sequence ID" value="GAA4692043.1"/>
    <property type="molecule type" value="Genomic_DNA"/>
</dbReference>
<feature type="compositionally biased region" description="Low complexity" evidence="10">
    <location>
        <begin position="1092"/>
        <end position="1108"/>
    </location>
</feature>
<feature type="region of interest" description="Disordered" evidence="10">
    <location>
        <begin position="1301"/>
        <end position="1388"/>
    </location>
</feature>
<feature type="transmembrane region" description="Helical" evidence="11">
    <location>
        <begin position="341"/>
        <end position="363"/>
    </location>
</feature>
<feature type="transmembrane region" description="Helical" evidence="11">
    <location>
        <begin position="12"/>
        <end position="35"/>
    </location>
</feature>
<dbReference type="PANTHER" id="PTHR45436:SF5">
    <property type="entry name" value="SENSOR HISTIDINE KINASE TRCS"/>
    <property type="match status" value="1"/>
</dbReference>
<keyword evidence="11" id="KW-0472">Membrane</keyword>
<feature type="domain" description="Histidine kinase" evidence="12">
    <location>
        <begin position="486"/>
        <end position="655"/>
    </location>
</feature>
<accession>A0ABP8WMK2</accession>
<keyword evidence="6 11" id="KW-0812">Transmembrane</keyword>
<evidence type="ECO:0000256" key="2">
    <source>
        <dbReference type="ARBA" id="ARBA00004370"/>
    </source>
</evidence>
<evidence type="ECO:0000256" key="6">
    <source>
        <dbReference type="ARBA" id="ARBA00022692"/>
    </source>
</evidence>
<feature type="region of interest" description="Disordered" evidence="10">
    <location>
        <begin position="898"/>
        <end position="1122"/>
    </location>
</feature>
<name>A0ABP8WMK2_9MICO</name>
<feature type="compositionally biased region" description="Polar residues" evidence="10">
    <location>
        <begin position="963"/>
        <end position="973"/>
    </location>
</feature>
<feature type="compositionally biased region" description="Low complexity" evidence="10">
    <location>
        <begin position="707"/>
        <end position="721"/>
    </location>
</feature>
<feature type="compositionally biased region" description="Polar residues" evidence="10">
    <location>
        <begin position="1372"/>
        <end position="1388"/>
    </location>
</feature>
<evidence type="ECO:0000256" key="10">
    <source>
        <dbReference type="SAM" id="MobiDB-lite"/>
    </source>
</evidence>
<dbReference type="SMART" id="SM00387">
    <property type="entry name" value="HATPase_c"/>
    <property type="match status" value="1"/>
</dbReference>